<dbReference type="Gene3D" id="3.40.50.1820">
    <property type="entry name" value="alpha/beta hydrolase"/>
    <property type="match status" value="1"/>
</dbReference>
<dbReference type="RefSeq" id="WP_185005454.1">
    <property type="nucleotide sequence ID" value="NZ_BAAAUI010000001.1"/>
</dbReference>
<dbReference type="Proteomes" id="UP000533598">
    <property type="component" value="Unassembled WGS sequence"/>
</dbReference>
<dbReference type="InterPro" id="IPR000073">
    <property type="entry name" value="AB_hydrolase_1"/>
</dbReference>
<reference evidence="2 3" key="1">
    <citation type="submission" date="2020-08" db="EMBL/GenBank/DDBJ databases">
        <title>Sequencing the genomes of 1000 actinobacteria strains.</title>
        <authorList>
            <person name="Klenk H.-P."/>
        </authorList>
    </citation>
    <scope>NUCLEOTIDE SEQUENCE [LARGE SCALE GENOMIC DNA]</scope>
    <source>
        <strain evidence="2 3">DSM 44230</strain>
    </source>
</reference>
<protein>
    <submittedName>
        <fullName evidence="2">Pimeloyl-ACP methyl ester carboxylesterase</fullName>
    </submittedName>
</protein>
<dbReference type="EMBL" id="JACHMH010000001">
    <property type="protein sequence ID" value="MBB4679742.1"/>
    <property type="molecule type" value="Genomic_DNA"/>
</dbReference>
<dbReference type="AlphaFoldDB" id="A0A7W7CEY3"/>
<gene>
    <name evidence="2" type="ORF">HNR67_005860</name>
</gene>
<feature type="domain" description="AB hydrolase-1" evidence="1">
    <location>
        <begin position="50"/>
        <end position="149"/>
    </location>
</feature>
<evidence type="ECO:0000259" key="1">
    <source>
        <dbReference type="Pfam" id="PF00561"/>
    </source>
</evidence>
<name>A0A7W7CEY3_9PSEU</name>
<dbReference type="GO" id="GO:0003824">
    <property type="term" value="F:catalytic activity"/>
    <property type="evidence" value="ECO:0007669"/>
    <property type="project" value="UniProtKB-ARBA"/>
</dbReference>
<sequence length="286" mass="31691">MIYRSKAGERRLRELYLAELASWPVPHDRRQVPTPEGETFVLSCGPADAPPLVLLHGSGSNSAQWLGRIAELATYFRVHAVDIIGEPGLSAPTRPDPATDRYASWLDAVLDHLGLDRTAILGYSLGSWLALDYATRRPERVDRLALSCPPGITKERKGYLLKALLLTPFGRWGKLRTVRMMLGPGLSTVDETAVVARTVLMSKHYRYRSGDLPVFTDEVLGRLAMPVHVLIGELDVMWDTRIAARRLRTVLPHATVRLLPGTGHLVPTVPAELEFLTTTNAGRRHA</sequence>
<accession>A0A7W7CEY3</accession>
<keyword evidence="3" id="KW-1185">Reference proteome</keyword>
<dbReference type="InterPro" id="IPR050266">
    <property type="entry name" value="AB_hydrolase_sf"/>
</dbReference>
<dbReference type="PANTHER" id="PTHR43798:SF33">
    <property type="entry name" value="HYDROLASE, PUTATIVE (AFU_ORTHOLOGUE AFUA_2G14860)-RELATED"/>
    <property type="match status" value="1"/>
</dbReference>
<organism evidence="2 3">
    <name type="scientific">Crossiella cryophila</name>
    <dbReference type="NCBI Taxonomy" id="43355"/>
    <lineage>
        <taxon>Bacteria</taxon>
        <taxon>Bacillati</taxon>
        <taxon>Actinomycetota</taxon>
        <taxon>Actinomycetes</taxon>
        <taxon>Pseudonocardiales</taxon>
        <taxon>Pseudonocardiaceae</taxon>
        <taxon>Crossiella</taxon>
    </lineage>
</organism>
<comment type="caution">
    <text evidence="2">The sequence shown here is derived from an EMBL/GenBank/DDBJ whole genome shotgun (WGS) entry which is preliminary data.</text>
</comment>
<dbReference type="Pfam" id="PF00561">
    <property type="entry name" value="Abhydrolase_1"/>
    <property type="match status" value="1"/>
</dbReference>
<dbReference type="GO" id="GO:0016020">
    <property type="term" value="C:membrane"/>
    <property type="evidence" value="ECO:0007669"/>
    <property type="project" value="TreeGrafter"/>
</dbReference>
<dbReference type="SUPFAM" id="SSF53474">
    <property type="entry name" value="alpha/beta-Hydrolases"/>
    <property type="match status" value="1"/>
</dbReference>
<evidence type="ECO:0000313" key="3">
    <source>
        <dbReference type="Proteomes" id="UP000533598"/>
    </source>
</evidence>
<dbReference type="InterPro" id="IPR029058">
    <property type="entry name" value="AB_hydrolase_fold"/>
</dbReference>
<proteinExistence type="predicted"/>
<dbReference type="PANTHER" id="PTHR43798">
    <property type="entry name" value="MONOACYLGLYCEROL LIPASE"/>
    <property type="match status" value="1"/>
</dbReference>
<evidence type="ECO:0000313" key="2">
    <source>
        <dbReference type="EMBL" id="MBB4679742.1"/>
    </source>
</evidence>